<proteinExistence type="predicted"/>
<organism evidence="1 2">
    <name type="scientific">Pandoraea horticolens</name>
    <dbReference type="NCBI Taxonomy" id="2508298"/>
    <lineage>
        <taxon>Bacteria</taxon>
        <taxon>Pseudomonadati</taxon>
        <taxon>Pseudomonadota</taxon>
        <taxon>Betaproteobacteria</taxon>
        <taxon>Burkholderiales</taxon>
        <taxon>Burkholderiaceae</taxon>
        <taxon>Pandoraea</taxon>
    </lineage>
</organism>
<dbReference type="EMBL" id="CABPSM010000027">
    <property type="protein sequence ID" value="VVE57435.1"/>
    <property type="molecule type" value="Genomic_DNA"/>
</dbReference>
<evidence type="ECO:0000313" key="2">
    <source>
        <dbReference type="Proteomes" id="UP000343317"/>
    </source>
</evidence>
<accession>A0A5E4ZAI9</accession>
<evidence type="ECO:0000313" key="1">
    <source>
        <dbReference type="EMBL" id="VVE57435.1"/>
    </source>
</evidence>
<dbReference type="Proteomes" id="UP000343317">
    <property type="component" value="Unassembled WGS sequence"/>
</dbReference>
<protein>
    <submittedName>
        <fullName evidence="1">Uncharacterized protein</fullName>
    </submittedName>
</protein>
<name>A0A5E4ZAI9_9BURK</name>
<gene>
    <name evidence="1" type="ORF">PHO31112_05194</name>
</gene>
<dbReference type="AlphaFoldDB" id="A0A5E4ZAI9"/>
<keyword evidence="2" id="KW-1185">Reference proteome</keyword>
<reference evidence="1 2" key="1">
    <citation type="submission" date="2019-08" db="EMBL/GenBank/DDBJ databases">
        <authorList>
            <person name="Peeters C."/>
        </authorList>
    </citation>
    <scope>NUCLEOTIDE SEQUENCE [LARGE SCALE GENOMIC DNA]</scope>
    <source>
        <strain evidence="1 2">LMG 31112</strain>
    </source>
</reference>
<dbReference type="RefSeq" id="WP_150624385.1">
    <property type="nucleotide sequence ID" value="NZ_CABPSM010000027.1"/>
</dbReference>
<sequence length="329" mass="36874">MHYIDEFRKEFQQCTVLGTPSPQHAIDLASWLKAQGIQLFKDAFAQETNHSVPDLPDERLIEQAYPKGLNEIDKKQAQQAFYASNAKIFSETCAWIAEGVINASTDARSEPFAYQHYSLLRNLALDAQTLLDDWAALTQETPAMYGIWKNSLHDFFQISHAAEQLMFGGSPFFAFADLATDSGAALLRVALETRIRFGFGLLGVLDRSNQTVLPLNMSKVLAAIKLHESKFKLAIPLQHIERIYSWSNIYVHVGLKHFTWSPIFALKYLNPLLRGGDYPGGTGVNAGIYIDKATLLDIQKEAETAYQLDTTKFELVTISPERCSAILKP</sequence>